<protein>
    <submittedName>
        <fullName evidence="1">Uncharacterized protein</fullName>
    </submittedName>
</protein>
<evidence type="ECO:0000313" key="2">
    <source>
        <dbReference type="Proteomes" id="UP001057402"/>
    </source>
</evidence>
<reference evidence="2" key="1">
    <citation type="journal article" date="2023" name="Front. Plant Sci.">
        <title>Chromosomal-level genome assembly of Melastoma candidum provides insights into trichome evolution.</title>
        <authorList>
            <person name="Zhong Y."/>
            <person name="Wu W."/>
            <person name="Sun C."/>
            <person name="Zou P."/>
            <person name="Liu Y."/>
            <person name="Dai S."/>
            <person name="Zhou R."/>
        </authorList>
    </citation>
    <scope>NUCLEOTIDE SEQUENCE [LARGE SCALE GENOMIC DNA]</scope>
</reference>
<dbReference type="Proteomes" id="UP001057402">
    <property type="component" value="Chromosome 1"/>
</dbReference>
<organism evidence="1 2">
    <name type="scientific">Melastoma candidum</name>
    <dbReference type="NCBI Taxonomy" id="119954"/>
    <lineage>
        <taxon>Eukaryota</taxon>
        <taxon>Viridiplantae</taxon>
        <taxon>Streptophyta</taxon>
        <taxon>Embryophyta</taxon>
        <taxon>Tracheophyta</taxon>
        <taxon>Spermatophyta</taxon>
        <taxon>Magnoliopsida</taxon>
        <taxon>eudicotyledons</taxon>
        <taxon>Gunneridae</taxon>
        <taxon>Pentapetalae</taxon>
        <taxon>rosids</taxon>
        <taxon>malvids</taxon>
        <taxon>Myrtales</taxon>
        <taxon>Melastomataceae</taxon>
        <taxon>Melastomatoideae</taxon>
        <taxon>Melastomateae</taxon>
        <taxon>Melastoma</taxon>
    </lineage>
</organism>
<accession>A0ACB9SGX8</accession>
<comment type="caution">
    <text evidence="1">The sequence shown here is derived from an EMBL/GenBank/DDBJ whole genome shotgun (WGS) entry which is preliminary data.</text>
</comment>
<dbReference type="EMBL" id="CM042880">
    <property type="protein sequence ID" value="KAI4390032.1"/>
    <property type="molecule type" value="Genomic_DNA"/>
</dbReference>
<gene>
    <name evidence="1" type="ORF">MLD38_002187</name>
</gene>
<name>A0ACB9SGX8_9MYRT</name>
<evidence type="ECO:0000313" key="1">
    <source>
        <dbReference type="EMBL" id="KAI4390032.1"/>
    </source>
</evidence>
<keyword evidence="2" id="KW-1185">Reference proteome</keyword>
<sequence>MELLTRRLVPFPLDPSILTPTFPPADSVILGGIAGGVIMNGEIGVHNDAPLLNGKISEDFGMGGSVTIKEVMDLGLSAGSPVVGHGMENGSLSGKDRGVDWNTVSLAVKGGIEEVSADQKEILENGRVEGDDQIGNCVGDDEVVKRGENGAPGNGFCGANGHVLEIDVDFFKGKQGAVVETGSDVRENAVLENGDCGAGGIVEASKVDAAESNSCDVKFEDVKEAGIANHNDDIDCGAEDHPLSNGVATEELLSGLQDSKVEGVVVEHQNGRVDVMESVDRLIGVGSESDYVEELSQGIKVHPAADTEGTTEERFVDQFEQVMQEGISQRGGSIVVESTDAKIYSVEKSDDEIHEAERTDTASTVATEEIESARQSKPDHIEPVMQEGLSQTGGSIVVESADAKIYNVEKSDEEIHKAERTDTDLTVATEQTESAIQSQPDHTGQVIQEGINQTGGSIVVESADALIYNVENSDEEIHKAEQTDTGLTVATEPKESAIQSQPAHTEPVIQEGQSQTGGSIVVESADAKIYSVEKSDDEIHKAERTDTGLTVATEQIESAIQSQSDHTEPAMQEGPSQTGGSVVLESADDKIYIVEKSDDEIHKANQTDTGLTVAAEQIESAIQSQPDQTKPVMQKGLSQTVGSIVVESGDAKIYNVEKSEDEIHKAEQTDTGVAVATEQIESAIQSQPNRMSELDLCSSSDVEQHKVAEVDIEDPSADDKVEKVDEKIEEVEAGDVSVKEMSTMLEHLSTEGAGTAESDHPVEGHHNDAIPAVDKPECAVTVLEVMCTDENKDDGDIVPTECPVASDEKDPELDEGNTPGDSVESSSLDAKGEPLPLEGEKEEDIKNKFVDSDPSEVPTETRTAVDVSLSSLAGNASTETVICFGSFDQSELSCIPSEYLSGKKEDRHNVPGQDIDQSCRQAEVVDVTPQNDTVVAEVPVVASPKEQTRFSEVEKKVFNYLIKTPRFEDDLLKSKISDAQLQVDEKTMTRDAIKAEMHGKKSICKESSEKFGAAVLEEKAARELLKSKRQDVDLVQNEINKVKNAMSLSEIDAEICGMEHSIQHETLPLKEERELINKIRKLKQLRGQMSSSIGGEDELKAALNKREETEEHLKILKKDADSLRENCMKAEAVTKATKKIYYDGGGKLRELQTRFKEADEIRQDAYMQLQSLKKELYEKNKPFWKYRDDMKMATDLALKGDRESVSQLCIQQVETFMEAWNKNNEFREEYLKSNARRTLRRLGTADGRSLGPNEQAPSIPPIINERQALEKSFPPLPTPKLETVVKAVEVESSADKMLRKDADQQKHKPKAKNTIKAPPEIETVLAILERDEIPEKAKEPEVTEEEREQARKAKELRKKEEAEKLLEQRRLEEKVKEKEALERKRRNAERASARAAQKAQKEAEQKEKEREKRARKKERRRLASGNALSDDVPEGESQVPSEEVTVGAAPAEVEVRERAAPTRRPAHFTKQTKIAPIPAPLRNRGKRKMQPWMWVLVVALLVLLLFLAGNALNLF</sequence>
<proteinExistence type="predicted"/>